<comment type="similarity">
    <text evidence="5">Belongs to the SAT4 family.</text>
</comment>
<dbReference type="PANTHER" id="PTHR33048:SF55">
    <property type="entry name" value="INTEGRAL MEMBRANE PROTEIN"/>
    <property type="match status" value="1"/>
</dbReference>
<evidence type="ECO:0000256" key="2">
    <source>
        <dbReference type="ARBA" id="ARBA00022692"/>
    </source>
</evidence>
<dbReference type="VEuPathDB" id="FungiDB:jhhlp_008773"/>
<dbReference type="InterPro" id="IPR049326">
    <property type="entry name" value="Rhodopsin_dom_fungi"/>
</dbReference>
<sequence length="392" mass="43142">MDSNGIIPIAPPPPGVTSNFVDPEDLSWQLRVAIGVTLPIAFIICLLRLYTSRFIVGRWHIDDGLIALAVLLSVGYAISNSLQAKYALGRHLWDVPYQDGVTGAMIEITAGAVTYNMSLVMTKTSILFFYLRFPSPRLFRAACYAVMAMAIGNGLTAGFSFLYLCQPIRKHWDWAVEGKCVASFTIPFWVAAIVNMVTDIFILLLPVWLLRPLRLPPVKMLSVLGVLMAGGFVCGITIYRVIDIPKSLTTVDVTWDYVDNYMWMIIEINVAIICACLPCLKAFVKCYFPNFILSARTQQTVNQALSFLNTTPQPPVLPVGERNEPWNGSRGGSFVDVELADHSSDKTGKWTGSTRPTTGDDISEVPASSSSQAPECKEDRSAATNVDSTNVR</sequence>
<feature type="transmembrane region" description="Helical" evidence="7">
    <location>
        <begin position="143"/>
        <end position="164"/>
    </location>
</feature>
<feature type="compositionally biased region" description="Polar residues" evidence="6">
    <location>
        <begin position="382"/>
        <end position="392"/>
    </location>
</feature>
<dbReference type="EMBL" id="NLAX01001623">
    <property type="protein sequence ID" value="PKS05397.1"/>
    <property type="molecule type" value="Genomic_DNA"/>
</dbReference>
<keyword evidence="10" id="KW-1185">Reference proteome</keyword>
<keyword evidence="4 7" id="KW-0472">Membrane</keyword>
<feature type="transmembrane region" description="Helical" evidence="7">
    <location>
        <begin position="262"/>
        <end position="284"/>
    </location>
</feature>
<evidence type="ECO:0000313" key="9">
    <source>
        <dbReference type="EMBL" id="PKS05397.1"/>
    </source>
</evidence>
<proteinExistence type="inferred from homology"/>
<keyword evidence="2 7" id="KW-0812">Transmembrane</keyword>
<dbReference type="Pfam" id="PF20684">
    <property type="entry name" value="Fung_rhodopsin"/>
    <property type="match status" value="1"/>
</dbReference>
<comment type="caution">
    <text evidence="9">The sequence shown here is derived from an EMBL/GenBank/DDBJ whole genome shotgun (WGS) entry which is preliminary data.</text>
</comment>
<feature type="transmembrane region" description="Helical" evidence="7">
    <location>
        <begin position="184"/>
        <end position="209"/>
    </location>
</feature>
<dbReference type="GO" id="GO:0016020">
    <property type="term" value="C:membrane"/>
    <property type="evidence" value="ECO:0007669"/>
    <property type="project" value="UniProtKB-SubCell"/>
</dbReference>
<name>A0A2N3MYZ2_9PEZI</name>
<keyword evidence="3 7" id="KW-1133">Transmembrane helix</keyword>
<feature type="transmembrane region" description="Helical" evidence="7">
    <location>
        <begin position="28"/>
        <end position="51"/>
    </location>
</feature>
<reference evidence="9 10" key="1">
    <citation type="journal article" date="2017" name="G3 (Bethesda)">
        <title>First Draft Genome Sequence of the Pathogenic Fungus Lomentospora prolificans (Formerly Scedosporium prolificans).</title>
        <authorList>
            <person name="Luo R."/>
            <person name="Zimin A."/>
            <person name="Workman R."/>
            <person name="Fan Y."/>
            <person name="Pertea G."/>
            <person name="Grossman N."/>
            <person name="Wear M.P."/>
            <person name="Jia B."/>
            <person name="Miller H."/>
            <person name="Casadevall A."/>
            <person name="Timp W."/>
            <person name="Zhang S.X."/>
            <person name="Salzberg S.L."/>
        </authorList>
    </citation>
    <scope>NUCLEOTIDE SEQUENCE [LARGE SCALE GENOMIC DNA]</scope>
    <source>
        <strain evidence="9 10">JHH-5317</strain>
    </source>
</reference>
<evidence type="ECO:0000256" key="5">
    <source>
        <dbReference type="ARBA" id="ARBA00038359"/>
    </source>
</evidence>
<protein>
    <recommendedName>
        <fullName evidence="8">Rhodopsin domain-containing protein</fullName>
    </recommendedName>
</protein>
<comment type="subcellular location">
    <subcellularLocation>
        <location evidence="1">Membrane</location>
        <topology evidence="1">Multi-pass membrane protein</topology>
    </subcellularLocation>
</comment>
<dbReference type="OrthoDB" id="10017208at2759"/>
<evidence type="ECO:0000256" key="1">
    <source>
        <dbReference type="ARBA" id="ARBA00004141"/>
    </source>
</evidence>
<dbReference type="Proteomes" id="UP000233524">
    <property type="component" value="Unassembled WGS sequence"/>
</dbReference>
<evidence type="ECO:0000256" key="3">
    <source>
        <dbReference type="ARBA" id="ARBA00022989"/>
    </source>
</evidence>
<evidence type="ECO:0000256" key="6">
    <source>
        <dbReference type="SAM" id="MobiDB-lite"/>
    </source>
</evidence>
<gene>
    <name evidence="9" type="ORF">jhhlp_008773</name>
</gene>
<feature type="region of interest" description="Disordered" evidence="6">
    <location>
        <begin position="342"/>
        <end position="392"/>
    </location>
</feature>
<dbReference type="PANTHER" id="PTHR33048">
    <property type="entry name" value="PTH11-LIKE INTEGRAL MEMBRANE PROTEIN (AFU_ORTHOLOGUE AFUA_5G11245)"/>
    <property type="match status" value="1"/>
</dbReference>
<accession>A0A2N3MYZ2</accession>
<feature type="domain" description="Rhodopsin" evidence="8">
    <location>
        <begin position="47"/>
        <end position="284"/>
    </location>
</feature>
<organism evidence="9 10">
    <name type="scientific">Lomentospora prolificans</name>
    <dbReference type="NCBI Taxonomy" id="41688"/>
    <lineage>
        <taxon>Eukaryota</taxon>
        <taxon>Fungi</taxon>
        <taxon>Dikarya</taxon>
        <taxon>Ascomycota</taxon>
        <taxon>Pezizomycotina</taxon>
        <taxon>Sordariomycetes</taxon>
        <taxon>Hypocreomycetidae</taxon>
        <taxon>Microascales</taxon>
        <taxon>Microascaceae</taxon>
        <taxon>Lomentospora</taxon>
    </lineage>
</organism>
<dbReference type="InterPro" id="IPR052337">
    <property type="entry name" value="SAT4-like"/>
</dbReference>
<feature type="transmembrane region" description="Helical" evidence="7">
    <location>
        <begin position="221"/>
        <end position="242"/>
    </location>
</feature>
<dbReference type="InParanoid" id="A0A2N3MYZ2"/>
<feature type="transmembrane region" description="Helical" evidence="7">
    <location>
        <begin position="104"/>
        <end position="131"/>
    </location>
</feature>
<dbReference type="AlphaFoldDB" id="A0A2N3MYZ2"/>
<evidence type="ECO:0000256" key="4">
    <source>
        <dbReference type="ARBA" id="ARBA00023136"/>
    </source>
</evidence>
<evidence type="ECO:0000259" key="8">
    <source>
        <dbReference type="Pfam" id="PF20684"/>
    </source>
</evidence>
<evidence type="ECO:0000256" key="7">
    <source>
        <dbReference type="SAM" id="Phobius"/>
    </source>
</evidence>
<feature type="transmembrane region" description="Helical" evidence="7">
    <location>
        <begin position="63"/>
        <end position="84"/>
    </location>
</feature>
<evidence type="ECO:0000313" key="10">
    <source>
        <dbReference type="Proteomes" id="UP000233524"/>
    </source>
</evidence>